<protein>
    <submittedName>
        <fullName evidence="3">Galactose-1-phosphate uridylyltransferase</fullName>
        <ecNumber evidence="3">2.7.7.12</ecNumber>
    </submittedName>
</protein>
<dbReference type="PANTHER" id="PTHR42763:SF1">
    <property type="entry name" value="UDP-GLUCOSE--HEXOSE-1-PHOSPHATE URIDYLYLTRANSFERASE"/>
    <property type="match status" value="1"/>
</dbReference>
<evidence type="ECO:0000256" key="1">
    <source>
        <dbReference type="PIRSR" id="PIRSR000808-1"/>
    </source>
</evidence>
<dbReference type="GO" id="GO:0008108">
    <property type="term" value="F:UDP-glucose:hexose-1-phosphate uridylyltransferase activity"/>
    <property type="evidence" value="ECO:0007669"/>
    <property type="project" value="UniProtKB-EC"/>
</dbReference>
<dbReference type="OrthoDB" id="9769064at2"/>
<dbReference type="AlphaFoldDB" id="A0A5C5WU43"/>
<dbReference type="Proteomes" id="UP000316598">
    <property type="component" value="Unassembled WGS sequence"/>
</dbReference>
<evidence type="ECO:0000313" key="3">
    <source>
        <dbReference type="EMBL" id="TWT53382.1"/>
    </source>
</evidence>
<dbReference type="GO" id="GO:0006012">
    <property type="term" value="P:galactose metabolic process"/>
    <property type="evidence" value="ECO:0007669"/>
    <property type="project" value="InterPro"/>
</dbReference>
<keyword evidence="3" id="KW-0548">Nucleotidyltransferase</keyword>
<reference evidence="3 4" key="1">
    <citation type="submission" date="2019-02" db="EMBL/GenBank/DDBJ databases">
        <title>Deep-cultivation of Planctomycetes and their phenomic and genomic characterization uncovers novel biology.</title>
        <authorList>
            <person name="Wiegand S."/>
            <person name="Jogler M."/>
            <person name="Boedeker C."/>
            <person name="Pinto D."/>
            <person name="Vollmers J."/>
            <person name="Rivas-Marin E."/>
            <person name="Kohn T."/>
            <person name="Peeters S.H."/>
            <person name="Heuer A."/>
            <person name="Rast P."/>
            <person name="Oberbeckmann S."/>
            <person name="Bunk B."/>
            <person name="Jeske O."/>
            <person name="Meyerdierks A."/>
            <person name="Storesund J.E."/>
            <person name="Kallscheuer N."/>
            <person name="Luecker S."/>
            <person name="Lage O.M."/>
            <person name="Pohl T."/>
            <person name="Merkel B.J."/>
            <person name="Hornburger P."/>
            <person name="Mueller R.-W."/>
            <person name="Bruemmer F."/>
            <person name="Labrenz M."/>
            <person name="Spormann A.M."/>
            <person name="Op Den Camp H."/>
            <person name="Overmann J."/>
            <person name="Amann R."/>
            <person name="Jetten M.S.M."/>
            <person name="Mascher T."/>
            <person name="Medema M.H."/>
            <person name="Devos D.P."/>
            <person name="Kaster A.-K."/>
            <person name="Ovreas L."/>
            <person name="Rohde M."/>
            <person name="Galperin M.Y."/>
            <person name="Jogler C."/>
        </authorList>
    </citation>
    <scope>NUCLEOTIDE SEQUENCE [LARGE SCALE GENOMIC DNA]</scope>
    <source>
        <strain evidence="3 4">Pla22</strain>
    </source>
</reference>
<dbReference type="InterPro" id="IPR032576">
    <property type="entry name" value="DUF4921"/>
</dbReference>
<comment type="caution">
    <text evidence="3">The sequence shown here is derived from an EMBL/GenBank/DDBJ whole genome shotgun (WGS) entry which is preliminary data.</text>
</comment>
<dbReference type="GO" id="GO:0008270">
    <property type="term" value="F:zinc ion binding"/>
    <property type="evidence" value="ECO:0007669"/>
    <property type="project" value="InterPro"/>
</dbReference>
<sequence>MPNSSQATSTALTTAVGIKESIHHSRTTQSSESRFDSLRSEWTLFAPQREQRPDDFDVVTADESSSQGCPFCAGHEDQTPASVWVGRLSGHQGKKRYEIDTSGQPCGSDWDVRVVGNKFPAVQSFCNPIVDSSSETYLPKPANNAMAPRSVTGSSTSRSLFSRAPARGGHEVIIESNRHTRSLADVSPLQAELVFAAYRDRMRHYRNQPDVRYVSVFKNVGPDAGASLAHSHSQLIATNFMPRSVEHSFGLMRRHRATTGCCLMCDMIREERKTKDRVIARDNHVIAYCPFASHLPMMVRITTHQHQAAFEDLDDESLAAVSRMVYRVISWLDKIRPGTSYNYCLSTKPTSDEDSSDAFHWSIDIFPRLTRVAGFEWASGCMINPMLPEEAAKQFRHYAAAENPQRMP</sequence>
<feature type="domain" description="DUF4921" evidence="2">
    <location>
        <begin position="200"/>
        <end position="392"/>
    </location>
</feature>
<dbReference type="PIRSF" id="PIRSF000808">
    <property type="entry name" value="GalT"/>
    <property type="match status" value="1"/>
</dbReference>
<dbReference type="RefSeq" id="WP_146513608.1">
    <property type="nucleotide sequence ID" value="NZ_SJPI01000001.1"/>
</dbReference>
<dbReference type="InterPro" id="IPR036265">
    <property type="entry name" value="HIT-like_sf"/>
</dbReference>
<organism evidence="3 4">
    <name type="scientific">Rubripirellula amarantea</name>
    <dbReference type="NCBI Taxonomy" id="2527999"/>
    <lineage>
        <taxon>Bacteria</taxon>
        <taxon>Pseudomonadati</taxon>
        <taxon>Planctomycetota</taxon>
        <taxon>Planctomycetia</taxon>
        <taxon>Pirellulales</taxon>
        <taxon>Pirellulaceae</taxon>
        <taxon>Rubripirellula</taxon>
    </lineage>
</organism>
<feature type="active site" description="Tele-UMP-histidine intermediate" evidence="1">
    <location>
        <position position="232"/>
    </location>
</feature>
<proteinExistence type="predicted"/>
<keyword evidence="3" id="KW-0808">Transferase</keyword>
<dbReference type="InterPro" id="IPR001937">
    <property type="entry name" value="GalP_UDPtransf1"/>
</dbReference>
<evidence type="ECO:0000313" key="4">
    <source>
        <dbReference type="Proteomes" id="UP000316598"/>
    </source>
</evidence>
<keyword evidence="4" id="KW-1185">Reference proteome</keyword>
<dbReference type="Gene3D" id="3.30.428.10">
    <property type="entry name" value="HIT-like"/>
    <property type="match status" value="2"/>
</dbReference>
<evidence type="ECO:0000259" key="2">
    <source>
        <dbReference type="Pfam" id="PF16268"/>
    </source>
</evidence>
<dbReference type="Pfam" id="PF16268">
    <property type="entry name" value="DUF4921"/>
    <property type="match status" value="1"/>
</dbReference>
<dbReference type="InterPro" id="IPR053177">
    <property type="entry name" value="ADP-glucose_phosphorylase"/>
</dbReference>
<dbReference type="PANTHER" id="PTHR42763">
    <property type="entry name" value="ADP-GLUCOSE PHOSPHORYLASE"/>
    <property type="match status" value="1"/>
</dbReference>
<dbReference type="EMBL" id="SJPI01000001">
    <property type="protein sequence ID" value="TWT53382.1"/>
    <property type="molecule type" value="Genomic_DNA"/>
</dbReference>
<name>A0A5C5WU43_9BACT</name>
<gene>
    <name evidence="3" type="primary">galT</name>
    <name evidence="3" type="ORF">Pla22_10110</name>
</gene>
<dbReference type="SUPFAM" id="SSF54197">
    <property type="entry name" value="HIT-like"/>
    <property type="match status" value="2"/>
</dbReference>
<accession>A0A5C5WU43</accession>
<dbReference type="EC" id="2.7.7.12" evidence="3"/>